<name>A0A4R6XY58_9GAMM</name>
<protein>
    <submittedName>
        <fullName evidence="2">RimJ/RimL family protein N-acetyltransferase</fullName>
    </submittedName>
</protein>
<dbReference type="SUPFAM" id="SSF55729">
    <property type="entry name" value="Acyl-CoA N-acyltransferases (Nat)"/>
    <property type="match status" value="1"/>
</dbReference>
<evidence type="ECO:0000313" key="3">
    <source>
        <dbReference type="Proteomes" id="UP000295724"/>
    </source>
</evidence>
<sequence length="185" mass="20961">MFNSIHIETDRLKLRPIGLHDLDQVFAIFSDVQTMKFWSDPPMQDRAQAKKKVLRNVQANQNNAALSLVVESKVQQNMIGQISLFNIHQDSARAEIGYVLSRSHWQKGLMTEAISAFISFCFSDLNLRRLEADIDPANAASAALLKNMGFSLEGFLKQRWLIDGVITDSEVYGLLKSTWLDKHPL</sequence>
<dbReference type="EMBL" id="SNZB01000001">
    <property type="protein sequence ID" value="TDR23569.1"/>
    <property type="molecule type" value="Genomic_DNA"/>
</dbReference>
<feature type="domain" description="N-acetyltransferase" evidence="1">
    <location>
        <begin position="12"/>
        <end position="181"/>
    </location>
</feature>
<reference evidence="2 3" key="1">
    <citation type="submission" date="2019-03" db="EMBL/GenBank/DDBJ databases">
        <title>Genomic Encyclopedia of Type Strains, Phase IV (KMG-IV): sequencing the most valuable type-strain genomes for metagenomic binning, comparative biology and taxonomic classification.</title>
        <authorList>
            <person name="Goeker M."/>
        </authorList>
    </citation>
    <scope>NUCLEOTIDE SEQUENCE [LARGE SCALE GENOMIC DNA]</scope>
    <source>
        <strain evidence="2 3">DSM 25488</strain>
    </source>
</reference>
<proteinExistence type="predicted"/>
<evidence type="ECO:0000259" key="1">
    <source>
        <dbReference type="PROSITE" id="PS51186"/>
    </source>
</evidence>
<dbReference type="Proteomes" id="UP000295724">
    <property type="component" value="Unassembled WGS sequence"/>
</dbReference>
<accession>A0A4R6XY58</accession>
<dbReference type="PANTHER" id="PTHR43792">
    <property type="entry name" value="GNAT FAMILY, PUTATIVE (AFU_ORTHOLOGUE AFUA_3G00765)-RELATED-RELATED"/>
    <property type="match status" value="1"/>
</dbReference>
<dbReference type="GO" id="GO:0016747">
    <property type="term" value="F:acyltransferase activity, transferring groups other than amino-acyl groups"/>
    <property type="evidence" value="ECO:0007669"/>
    <property type="project" value="InterPro"/>
</dbReference>
<keyword evidence="2" id="KW-0808">Transferase</keyword>
<organism evidence="2 3">
    <name type="scientific">Marinicella litoralis</name>
    <dbReference type="NCBI Taxonomy" id="644220"/>
    <lineage>
        <taxon>Bacteria</taxon>
        <taxon>Pseudomonadati</taxon>
        <taxon>Pseudomonadota</taxon>
        <taxon>Gammaproteobacteria</taxon>
        <taxon>Lysobacterales</taxon>
        <taxon>Marinicellaceae</taxon>
        <taxon>Marinicella</taxon>
    </lineage>
</organism>
<dbReference type="RefSeq" id="WP_162846729.1">
    <property type="nucleotide sequence ID" value="NZ_NIHB01000001.1"/>
</dbReference>
<dbReference type="InterPro" id="IPR016181">
    <property type="entry name" value="Acyl_CoA_acyltransferase"/>
</dbReference>
<dbReference type="InterPro" id="IPR051531">
    <property type="entry name" value="N-acetyltransferase"/>
</dbReference>
<dbReference type="InterPro" id="IPR000182">
    <property type="entry name" value="GNAT_dom"/>
</dbReference>
<keyword evidence="3" id="KW-1185">Reference proteome</keyword>
<dbReference type="Pfam" id="PF13302">
    <property type="entry name" value="Acetyltransf_3"/>
    <property type="match status" value="1"/>
</dbReference>
<comment type="caution">
    <text evidence="2">The sequence shown here is derived from an EMBL/GenBank/DDBJ whole genome shotgun (WGS) entry which is preliminary data.</text>
</comment>
<dbReference type="Gene3D" id="3.40.630.30">
    <property type="match status" value="1"/>
</dbReference>
<evidence type="ECO:0000313" key="2">
    <source>
        <dbReference type="EMBL" id="TDR23569.1"/>
    </source>
</evidence>
<dbReference type="PROSITE" id="PS51186">
    <property type="entry name" value="GNAT"/>
    <property type="match status" value="1"/>
</dbReference>
<gene>
    <name evidence="2" type="ORF">C8D91_0432</name>
</gene>
<dbReference type="AlphaFoldDB" id="A0A4R6XY58"/>